<reference evidence="4" key="1">
    <citation type="submission" date="2023-03" db="EMBL/GenBank/DDBJ databases">
        <title>Chitinimonas shenzhenensis gen. nov., sp. nov., a novel member of family Burkholderiaceae isolated from activated sludge collected in Shen Zhen, China.</title>
        <authorList>
            <person name="Wang X."/>
        </authorList>
    </citation>
    <scope>NUCLEOTIDE SEQUENCE</scope>
    <source>
        <strain evidence="4">DQS-5</strain>
    </source>
</reference>
<dbReference type="PANTHER" id="PTHR43877">
    <property type="entry name" value="AMINOALKYLPHOSPHONATE N-ACETYLTRANSFERASE-RELATED-RELATED"/>
    <property type="match status" value="1"/>
</dbReference>
<sequence length="173" mass="19666">MAIEIRPAVPEDAALYNRFFRELLNQTRFMMLSADEYRRSDQEMQIVFRKFAEHDNHLFLLSMDEAGVTGFLSVAGGAAKKNWGNGYVAMGLLRRSQGQGIGAALFEHAEQWAAVAGLWRLELTVMADNQPAQCLYRKRGFEVDGVKRRSLRMDGCWIDELLMSKLIEVRSSS</sequence>
<gene>
    <name evidence="4" type="ORF">PZA18_13725</name>
</gene>
<organism evidence="4 5">
    <name type="scientific">Parachitinimonas caeni</name>
    <dbReference type="NCBI Taxonomy" id="3031301"/>
    <lineage>
        <taxon>Bacteria</taxon>
        <taxon>Pseudomonadati</taxon>
        <taxon>Pseudomonadota</taxon>
        <taxon>Betaproteobacteria</taxon>
        <taxon>Neisseriales</taxon>
        <taxon>Chitinibacteraceae</taxon>
        <taxon>Parachitinimonas</taxon>
    </lineage>
</organism>
<dbReference type="PANTHER" id="PTHR43877:SF2">
    <property type="entry name" value="AMINOALKYLPHOSPHONATE N-ACETYLTRANSFERASE-RELATED"/>
    <property type="match status" value="1"/>
</dbReference>
<evidence type="ECO:0000256" key="1">
    <source>
        <dbReference type="ARBA" id="ARBA00022679"/>
    </source>
</evidence>
<keyword evidence="5" id="KW-1185">Reference proteome</keyword>
<dbReference type="SUPFAM" id="SSF55729">
    <property type="entry name" value="Acyl-CoA N-acyltransferases (Nat)"/>
    <property type="match status" value="1"/>
</dbReference>
<dbReference type="InterPro" id="IPR050832">
    <property type="entry name" value="Bact_Acetyltransf"/>
</dbReference>
<accession>A0ABT7DZ52</accession>
<name>A0ABT7DZ52_9NEIS</name>
<evidence type="ECO:0000313" key="5">
    <source>
        <dbReference type="Proteomes" id="UP001172778"/>
    </source>
</evidence>
<feature type="domain" description="N-acetyltransferase" evidence="3">
    <location>
        <begin position="3"/>
        <end position="168"/>
    </location>
</feature>
<proteinExistence type="predicted"/>
<dbReference type="Pfam" id="PF00583">
    <property type="entry name" value="Acetyltransf_1"/>
    <property type="match status" value="1"/>
</dbReference>
<keyword evidence="1" id="KW-0808">Transferase</keyword>
<comment type="caution">
    <text evidence="4">The sequence shown here is derived from an EMBL/GenBank/DDBJ whole genome shotgun (WGS) entry which is preliminary data.</text>
</comment>
<keyword evidence="2" id="KW-0012">Acyltransferase</keyword>
<dbReference type="Proteomes" id="UP001172778">
    <property type="component" value="Unassembled WGS sequence"/>
</dbReference>
<evidence type="ECO:0000256" key="2">
    <source>
        <dbReference type="ARBA" id="ARBA00023315"/>
    </source>
</evidence>
<evidence type="ECO:0000313" key="4">
    <source>
        <dbReference type="EMBL" id="MDK2125109.1"/>
    </source>
</evidence>
<dbReference type="CDD" id="cd04301">
    <property type="entry name" value="NAT_SF"/>
    <property type="match status" value="1"/>
</dbReference>
<dbReference type="EMBL" id="JARRAF010000015">
    <property type="protein sequence ID" value="MDK2125109.1"/>
    <property type="molecule type" value="Genomic_DNA"/>
</dbReference>
<dbReference type="PROSITE" id="PS51186">
    <property type="entry name" value="GNAT"/>
    <property type="match status" value="1"/>
</dbReference>
<evidence type="ECO:0000259" key="3">
    <source>
        <dbReference type="PROSITE" id="PS51186"/>
    </source>
</evidence>
<dbReference type="RefSeq" id="WP_284101421.1">
    <property type="nucleotide sequence ID" value="NZ_JARRAF010000015.1"/>
</dbReference>
<dbReference type="Gene3D" id="3.40.630.30">
    <property type="match status" value="1"/>
</dbReference>
<dbReference type="InterPro" id="IPR016181">
    <property type="entry name" value="Acyl_CoA_acyltransferase"/>
</dbReference>
<dbReference type="InterPro" id="IPR000182">
    <property type="entry name" value="GNAT_dom"/>
</dbReference>
<protein>
    <submittedName>
        <fullName evidence="4">GNAT family N-acetyltransferase</fullName>
    </submittedName>
</protein>